<evidence type="ECO:0000313" key="3">
    <source>
        <dbReference type="EMBL" id="OJD72300.1"/>
    </source>
</evidence>
<evidence type="ECO:0000256" key="1">
    <source>
        <dbReference type="SAM" id="Coils"/>
    </source>
</evidence>
<keyword evidence="2" id="KW-0812">Transmembrane</keyword>
<name>A0A1J9V9I0_9BACI</name>
<gene>
    <name evidence="3" type="ORF">BAU28_19055</name>
</gene>
<comment type="caution">
    <text evidence="3">The sequence shown here is derived from an EMBL/GenBank/DDBJ whole genome shotgun (WGS) entry which is preliminary data.</text>
</comment>
<protein>
    <submittedName>
        <fullName evidence="3">Uncharacterized protein</fullName>
    </submittedName>
</protein>
<feature type="transmembrane region" description="Helical" evidence="2">
    <location>
        <begin position="96"/>
        <end position="112"/>
    </location>
</feature>
<reference evidence="3 4" key="1">
    <citation type="submission" date="2016-06" db="EMBL/GenBank/DDBJ databases">
        <title>First insights into the genetic diversity and population structure of in the Bacillus cereus group bacteria from diverse marine environments.</title>
        <authorList>
            <person name="Liu Y."/>
            <person name="Lai Q."/>
            <person name="Shao Z."/>
        </authorList>
    </citation>
    <scope>NUCLEOTIDE SEQUENCE [LARGE SCALE GENOMIC DNA]</scope>
    <source>
        <strain evidence="3 4">NH24A2</strain>
    </source>
</reference>
<evidence type="ECO:0000256" key="2">
    <source>
        <dbReference type="SAM" id="Phobius"/>
    </source>
</evidence>
<dbReference type="GeneID" id="87595153"/>
<dbReference type="Proteomes" id="UP000182788">
    <property type="component" value="Unassembled WGS sequence"/>
</dbReference>
<keyword evidence="2" id="KW-0472">Membrane</keyword>
<proteinExistence type="predicted"/>
<sequence>MFNRRNIHIRVVDKDGEVYHEFDVSKVELEEIKENKHQVRMVKENVYEIVESDENLESLGEELEELEEIMLEIEQEQAEEKAKQKEKQKWSTKKKVIVFGLIFIVFIVLPIIEGFQNAVLVDEGKPMEAQIVGRHVEKEKIIFTHPTLEIFVDGKYEDVWVRTETYNEAEFGSKVRVVKKKDGDIVLDPRYDYEDLIVK</sequence>
<dbReference type="Gene3D" id="1.20.5.110">
    <property type="match status" value="1"/>
</dbReference>
<dbReference type="AlphaFoldDB" id="A0A1J9V9I0"/>
<feature type="coiled-coil region" evidence="1">
    <location>
        <begin position="49"/>
        <end position="95"/>
    </location>
</feature>
<evidence type="ECO:0000313" key="4">
    <source>
        <dbReference type="Proteomes" id="UP000182788"/>
    </source>
</evidence>
<organism evidence="3 4">
    <name type="scientific">Bacillus paramycoides</name>
    <dbReference type="NCBI Taxonomy" id="2026194"/>
    <lineage>
        <taxon>Bacteria</taxon>
        <taxon>Bacillati</taxon>
        <taxon>Bacillota</taxon>
        <taxon>Bacilli</taxon>
        <taxon>Bacillales</taxon>
        <taxon>Bacillaceae</taxon>
        <taxon>Bacillus</taxon>
        <taxon>Bacillus cereus group</taxon>
    </lineage>
</organism>
<dbReference type="EMBL" id="MAOI01000135">
    <property type="protein sequence ID" value="OJD72300.1"/>
    <property type="molecule type" value="Genomic_DNA"/>
</dbReference>
<keyword evidence="1" id="KW-0175">Coiled coil</keyword>
<keyword evidence="2" id="KW-1133">Transmembrane helix</keyword>
<dbReference type="RefSeq" id="WP_071721257.1">
    <property type="nucleotide sequence ID" value="NZ_CBCSHB010000051.1"/>
</dbReference>
<accession>A0A1J9V9I0</accession>